<evidence type="ECO:0000313" key="3">
    <source>
        <dbReference type="Proteomes" id="UP001277967"/>
    </source>
</evidence>
<comment type="caution">
    <text evidence="2">The sequence shown here is derived from an EMBL/GenBank/DDBJ whole genome shotgun (WGS) entry which is preliminary data.</text>
</comment>
<organism evidence="2 3">
    <name type="scientific">Pseudomonas salmasensis</name>
    <dbReference type="NCBI Taxonomy" id="2745514"/>
    <lineage>
        <taxon>Bacteria</taxon>
        <taxon>Pseudomonadati</taxon>
        <taxon>Pseudomonadota</taxon>
        <taxon>Gammaproteobacteria</taxon>
        <taxon>Pseudomonadales</taxon>
        <taxon>Pseudomonadaceae</taxon>
        <taxon>Pseudomonas</taxon>
    </lineage>
</organism>
<dbReference type="InterPro" id="IPR010982">
    <property type="entry name" value="Lambda_DNA-bd_dom_sf"/>
</dbReference>
<sequence>MSFTTSLAGCECARFNTRDGEQVVLFGEQVDDFFQGLGSHTDMSIKTRGTLQALVIRRSRELGKSMTTLAKEAGISRTYLYGLAGGISKDPSVRTLIKLAKALQVSPLMLFRYFADLSGSPVDAHSMATTNRAIGLHDPGDVVVFNADVTTPDQTVVLPGETFQKTWEIQNVGTRAWRGRRLVRVDGEYVIARRTATGAPLEVVMDSHLRSLDSEVSIAETLPGQPVHITVEFGAPRETCTVTSIWRIEDEHGRPCYGPAFILHVIVNVMAR</sequence>
<gene>
    <name evidence="2" type="ORF">SO486_05900</name>
</gene>
<dbReference type="InterPro" id="IPR032350">
    <property type="entry name" value="Nbr1_FW"/>
</dbReference>
<dbReference type="Proteomes" id="UP001277967">
    <property type="component" value="Unassembled WGS sequence"/>
</dbReference>
<reference evidence="2 3" key="1">
    <citation type="submission" date="2023-11" db="EMBL/GenBank/DDBJ databases">
        <title>Genome sequence of Pseudomonas salmasensis Strain SLU99.</title>
        <authorList>
            <person name="Ghadamgahi F."/>
            <person name="Kalyandurg P.B."/>
            <person name="Catara V."/>
            <person name="Vetukuri R."/>
            <person name="Ghosh S."/>
        </authorList>
    </citation>
    <scope>NUCLEOTIDE SEQUENCE [LARGE SCALE GENOMIC DNA]</scope>
    <source>
        <strain evidence="2 3">SLU99</strain>
    </source>
</reference>
<dbReference type="Pfam" id="PF16158">
    <property type="entry name" value="N_BRCA1_IG"/>
    <property type="match status" value="1"/>
</dbReference>
<keyword evidence="3" id="KW-1185">Reference proteome</keyword>
<dbReference type="PANTHER" id="PTHR20930:SF0">
    <property type="entry name" value="PROTEIN ILRUN"/>
    <property type="match status" value="1"/>
</dbReference>
<name>A0ABU5FBH8_9PSED</name>
<dbReference type="Gene3D" id="1.10.260.40">
    <property type="entry name" value="lambda repressor-like DNA-binding domains"/>
    <property type="match status" value="1"/>
</dbReference>
<dbReference type="PANTHER" id="PTHR20930">
    <property type="entry name" value="OVARIAN CARCINOMA ANTIGEN CA125-RELATED"/>
    <property type="match status" value="1"/>
</dbReference>
<dbReference type="InterPro" id="IPR001387">
    <property type="entry name" value="Cro/C1-type_HTH"/>
</dbReference>
<dbReference type="Gene3D" id="2.60.40.10">
    <property type="entry name" value="Immunoglobulins"/>
    <property type="match status" value="1"/>
</dbReference>
<proteinExistence type="predicted"/>
<dbReference type="SMART" id="SM00530">
    <property type="entry name" value="HTH_XRE"/>
    <property type="match status" value="1"/>
</dbReference>
<dbReference type="EMBL" id="JAXGGE010000001">
    <property type="protein sequence ID" value="MDY4299528.1"/>
    <property type="molecule type" value="Genomic_DNA"/>
</dbReference>
<dbReference type="Pfam" id="PF01381">
    <property type="entry name" value="HTH_3"/>
    <property type="match status" value="1"/>
</dbReference>
<protein>
    <submittedName>
        <fullName evidence="2">NBR1-Ig-like domain-containing protein</fullName>
    </submittedName>
</protein>
<evidence type="ECO:0000313" key="2">
    <source>
        <dbReference type="EMBL" id="MDY4299528.1"/>
    </source>
</evidence>
<evidence type="ECO:0000259" key="1">
    <source>
        <dbReference type="PROSITE" id="PS50943"/>
    </source>
</evidence>
<dbReference type="RefSeq" id="WP_320746595.1">
    <property type="nucleotide sequence ID" value="NZ_JAXGGE010000001.1"/>
</dbReference>
<dbReference type="PROSITE" id="PS50943">
    <property type="entry name" value="HTH_CROC1"/>
    <property type="match status" value="1"/>
</dbReference>
<dbReference type="SUPFAM" id="SSF47413">
    <property type="entry name" value="lambda repressor-like DNA-binding domains"/>
    <property type="match status" value="1"/>
</dbReference>
<feature type="domain" description="HTH cro/C1-type" evidence="1">
    <location>
        <begin position="61"/>
        <end position="110"/>
    </location>
</feature>
<dbReference type="CDD" id="cd00093">
    <property type="entry name" value="HTH_XRE"/>
    <property type="match status" value="1"/>
</dbReference>
<dbReference type="InterPro" id="IPR013783">
    <property type="entry name" value="Ig-like_fold"/>
</dbReference>
<dbReference type="CDD" id="cd14947">
    <property type="entry name" value="NBR1_like"/>
    <property type="match status" value="1"/>
</dbReference>
<accession>A0ABU5FBH8</accession>